<comment type="caution">
    <text evidence="1">The sequence shown here is derived from an EMBL/GenBank/DDBJ whole genome shotgun (WGS) entry which is preliminary data.</text>
</comment>
<evidence type="ECO:0000313" key="1">
    <source>
        <dbReference type="EMBL" id="RXH95557.1"/>
    </source>
</evidence>
<sequence length="128" mass="14140">MTPGIGMDSILDLNEAVYMEDSEVNNLALTPFLPREQDGQCMGLMNAMREMSVSELRQPIRLFGSKIEPNEVRSRRWGGEENIVLTLISGDGGELARERGDSPLSIDSNSFNLAPFIFGMGSKYGHQS</sequence>
<evidence type="ECO:0000313" key="2">
    <source>
        <dbReference type="Proteomes" id="UP000290289"/>
    </source>
</evidence>
<accession>A0A498JL35</accession>
<proteinExistence type="predicted"/>
<dbReference type="Proteomes" id="UP000290289">
    <property type="component" value="Chromosome 6"/>
</dbReference>
<protein>
    <submittedName>
        <fullName evidence="1">Uncharacterized protein</fullName>
    </submittedName>
</protein>
<gene>
    <name evidence="1" type="ORF">DVH24_008057</name>
</gene>
<dbReference type="AlphaFoldDB" id="A0A498JL35"/>
<reference evidence="1 2" key="1">
    <citation type="submission" date="2018-10" db="EMBL/GenBank/DDBJ databases">
        <title>A high-quality apple genome assembly.</title>
        <authorList>
            <person name="Hu J."/>
        </authorList>
    </citation>
    <scope>NUCLEOTIDE SEQUENCE [LARGE SCALE GENOMIC DNA]</scope>
    <source>
        <strain evidence="2">cv. HFTH1</strain>
        <tissue evidence="1">Young leaf</tissue>
    </source>
</reference>
<name>A0A498JL35_MALDO</name>
<organism evidence="1 2">
    <name type="scientific">Malus domestica</name>
    <name type="common">Apple</name>
    <name type="synonym">Pyrus malus</name>
    <dbReference type="NCBI Taxonomy" id="3750"/>
    <lineage>
        <taxon>Eukaryota</taxon>
        <taxon>Viridiplantae</taxon>
        <taxon>Streptophyta</taxon>
        <taxon>Embryophyta</taxon>
        <taxon>Tracheophyta</taxon>
        <taxon>Spermatophyta</taxon>
        <taxon>Magnoliopsida</taxon>
        <taxon>eudicotyledons</taxon>
        <taxon>Gunneridae</taxon>
        <taxon>Pentapetalae</taxon>
        <taxon>rosids</taxon>
        <taxon>fabids</taxon>
        <taxon>Rosales</taxon>
        <taxon>Rosaceae</taxon>
        <taxon>Amygdaloideae</taxon>
        <taxon>Maleae</taxon>
        <taxon>Malus</taxon>
    </lineage>
</organism>
<dbReference type="EMBL" id="RDQH01000332">
    <property type="protein sequence ID" value="RXH95557.1"/>
    <property type="molecule type" value="Genomic_DNA"/>
</dbReference>
<keyword evidence="2" id="KW-1185">Reference proteome</keyword>